<comment type="similarity">
    <text evidence="1">Belongs to the N(4)/N(6)-methyltransferase family.</text>
</comment>
<evidence type="ECO:0000313" key="9">
    <source>
        <dbReference type="Proteomes" id="UP001501310"/>
    </source>
</evidence>
<dbReference type="Pfam" id="PF01555">
    <property type="entry name" value="N6_N4_Mtase"/>
    <property type="match status" value="1"/>
</dbReference>
<accession>A0ABP7RX53</accession>
<feature type="domain" description="ParB-like N-terminal" evidence="7">
    <location>
        <begin position="41"/>
        <end position="127"/>
    </location>
</feature>
<dbReference type="SUPFAM" id="SSF53335">
    <property type="entry name" value="S-adenosyl-L-methionine-dependent methyltransferases"/>
    <property type="match status" value="1"/>
</dbReference>
<keyword evidence="9" id="KW-1185">Reference proteome</keyword>
<dbReference type="SMART" id="SM00470">
    <property type="entry name" value="ParB"/>
    <property type="match status" value="1"/>
</dbReference>
<gene>
    <name evidence="8" type="ORF">GCM10022211_13940</name>
</gene>
<keyword evidence="3 8" id="KW-0489">Methyltransferase</keyword>
<dbReference type="InterPro" id="IPR015840">
    <property type="entry name" value="DNA_MeTrfase_ParB"/>
</dbReference>
<evidence type="ECO:0000256" key="5">
    <source>
        <dbReference type="ARBA" id="ARBA00022691"/>
    </source>
</evidence>
<evidence type="ECO:0000256" key="2">
    <source>
        <dbReference type="ARBA" id="ARBA00011900"/>
    </source>
</evidence>
<dbReference type="Proteomes" id="UP001501310">
    <property type="component" value="Unassembled WGS sequence"/>
</dbReference>
<dbReference type="PIRSF" id="PIRSF036758">
    <property type="entry name" value="Aden_M_ParB"/>
    <property type="match status" value="1"/>
</dbReference>
<evidence type="ECO:0000256" key="6">
    <source>
        <dbReference type="ARBA" id="ARBA00047942"/>
    </source>
</evidence>
<dbReference type="Gene3D" id="3.90.1530.10">
    <property type="entry name" value="Conserved hypothetical protein from pyrococcus furiosus pfu- 392566-001, ParB domain"/>
    <property type="match status" value="1"/>
</dbReference>
<proteinExistence type="inferred from homology"/>
<sequence>MAALEVPASAAGPPIREVTSLGVPTREPLMTVQNSARLGVVYKSPSDLKPYDRNARTHTPAQVRAVAKSIQTYGWTNPILVDEQRGVIAGHARLAAAMLLGMPQVPTICIAHMTAAQKRAYIIADNRMNEIAGGWDRKILALEHEAIRLLDPSFDISNTGFSLDDIEIMIDGLTSCGEDEVTAPGDGEAVTRVGDLWCLGKHKVLCGNALEKSSFETLMGQERAQLVLTDPPYNVKINGNVAGRGKHREFVMASGEMTKDDFTIFLTSAFGHLIEFSADGSIHYLFMDWRHLSEMTAATAQYAEMKNLICWNKQSAGMGTFYRSQHELIWVMKKGSARHINNFGLGEKGRSRTNVWDHPGLAGWSPGRSDELGMHPTVKPVAMIGEALKDCSKKGGVVLDCFGGSGSTLIAAERTGRCARLMELDPAYVDLIVRRWEADTGGKAVLFNDGRSFAQVEREGRA</sequence>
<dbReference type="GO" id="GO:0032259">
    <property type="term" value="P:methylation"/>
    <property type="evidence" value="ECO:0007669"/>
    <property type="project" value="UniProtKB-KW"/>
</dbReference>
<dbReference type="PROSITE" id="PS00092">
    <property type="entry name" value="N6_MTASE"/>
    <property type="match status" value="1"/>
</dbReference>
<dbReference type="InterPro" id="IPR029063">
    <property type="entry name" value="SAM-dependent_MTases_sf"/>
</dbReference>
<dbReference type="InterPro" id="IPR002052">
    <property type="entry name" value="DNA_methylase_N6_adenine_CS"/>
</dbReference>
<dbReference type="InterPro" id="IPR003115">
    <property type="entry name" value="ParB_N"/>
</dbReference>
<dbReference type="EMBL" id="BAAAZD010000001">
    <property type="protein sequence ID" value="GAA4003485.1"/>
    <property type="molecule type" value="Genomic_DNA"/>
</dbReference>
<dbReference type="InterPro" id="IPR002295">
    <property type="entry name" value="N4/N6-MTase_EcoPI_Mod-like"/>
</dbReference>
<keyword evidence="5" id="KW-0949">S-adenosyl-L-methionine</keyword>
<dbReference type="GO" id="GO:0008168">
    <property type="term" value="F:methyltransferase activity"/>
    <property type="evidence" value="ECO:0007669"/>
    <property type="project" value="UniProtKB-KW"/>
</dbReference>
<evidence type="ECO:0000256" key="3">
    <source>
        <dbReference type="ARBA" id="ARBA00022603"/>
    </source>
</evidence>
<name>A0ABP7RX53_9SPHN</name>
<dbReference type="Pfam" id="PF02195">
    <property type="entry name" value="ParB_N"/>
    <property type="match status" value="1"/>
</dbReference>
<organism evidence="8 9">
    <name type="scientific">Sphingomonas humi</name>
    <dbReference type="NCBI Taxonomy" id="335630"/>
    <lineage>
        <taxon>Bacteria</taxon>
        <taxon>Pseudomonadati</taxon>
        <taxon>Pseudomonadota</taxon>
        <taxon>Alphaproteobacteria</taxon>
        <taxon>Sphingomonadales</taxon>
        <taxon>Sphingomonadaceae</taxon>
        <taxon>Sphingomonas</taxon>
    </lineage>
</organism>
<evidence type="ECO:0000259" key="7">
    <source>
        <dbReference type="SMART" id="SM00470"/>
    </source>
</evidence>
<dbReference type="CDD" id="cd16403">
    <property type="entry name" value="ParB_N_like_MT"/>
    <property type="match status" value="1"/>
</dbReference>
<protein>
    <recommendedName>
        <fullName evidence="2">site-specific DNA-methyltransferase (adenine-specific)</fullName>
        <ecNumber evidence="2">2.1.1.72</ecNumber>
    </recommendedName>
</protein>
<dbReference type="InterPro" id="IPR002941">
    <property type="entry name" value="DNA_methylase_N4/N6"/>
</dbReference>
<keyword evidence="4" id="KW-0808">Transferase</keyword>
<evidence type="ECO:0000313" key="8">
    <source>
        <dbReference type="EMBL" id="GAA4003485.1"/>
    </source>
</evidence>
<dbReference type="Gene3D" id="3.40.50.150">
    <property type="entry name" value="Vaccinia Virus protein VP39"/>
    <property type="match status" value="1"/>
</dbReference>
<evidence type="ECO:0000256" key="4">
    <source>
        <dbReference type="ARBA" id="ARBA00022679"/>
    </source>
</evidence>
<dbReference type="SUPFAM" id="SSF110849">
    <property type="entry name" value="ParB/Sulfiredoxin"/>
    <property type="match status" value="1"/>
</dbReference>
<reference evidence="9" key="1">
    <citation type="journal article" date="2019" name="Int. J. Syst. Evol. Microbiol.">
        <title>The Global Catalogue of Microorganisms (GCM) 10K type strain sequencing project: providing services to taxonomists for standard genome sequencing and annotation.</title>
        <authorList>
            <consortium name="The Broad Institute Genomics Platform"/>
            <consortium name="The Broad Institute Genome Sequencing Center for Infectious Disease"/>
            <person name="Wu L."/>
            <person name="Ma J."/>
        </authorList>
    </citation>
    <scope>NUCLEOTIDE SEQUENCE [LARGE SCALE GENOMIC DNA]</scope>
    <source>
        <strain evidence="9">JCM 16603</strain>
    </source>
</reference>
<dbReference type="EC" id="2.1.1.72" evidence="2"/>
<comment type="caution">
    <text evidence="8">The sequence shown here is derived from an EMBL/GenBank/DDBJ whole genome shotgun (WGS) entry which is preliminary data.</text>
</comment>
<dbReference type="InterPro" id="IPR036086">
    <property type="entry name" value="ParB/Sulfiredoxin_sf"/>
</dbReference>
<comment type="catalytic activity">
    <reaction evidence="6">
        <text>a 2'-deoxyadenosine in DNA + S-adenosyl-L-methionine = an N(6)-methyl-2'-deoxyadenosine in DNA + S-adenosyl-L-homocysteine + H(+)</text>
        <dbReference type="Rhea" id="RHEA:15197"/>
        <dbReference type="Rhea" id="RHEA-COMP:12418"/>
        <dbReference type="Rhea" id="RHEA-COMP:12419"/>
        <dbReference type="ChEBI" id="CHEBI:15378"/>
        <dbReference type="ChEBI" id="CHEBI:57856"/>
        <dbReference type="ChEBI" id="CHEBI:59789"/>
        <dbReference type="ChEBI" id="CHEBI:90615"/>
        <dbReference type="ChEBI" id="CHEBI:90616"/>
        <dbReference type="EC" id="2.1.1.72"/>
    </reaction>
</comment>
<dbReference type="PRINTS" id="PR00506">
    <property type="entry name" value="D21N6MTFRASE"/>
</dbReference>
<evidence type="ECO:0000256" key="1">
    <source>
        <dbReference type="ARBA" id="ARBA00006594"/>
    </source>
</evidence>